<comment type="caution">
    <text evidence="2">The sequence shown here is derived from an EMBL/GenBank/DDBJ whole genome shotgun (WGS) entry which is preliminary data.</text>
</comment>
<protein>
    <submittedName>
        <fullName evidence="2">DUF2785 domain-containing protein</fullName>
    </submittedName>
</protein>
<feature type="chain" id="PRO_5047494633" evidence="1">
    <location>
        <begin position="20"/>
        <end position="303"/>
    </location>
</feature>
<keyword evidence="1" id="KW-0732">Signal</keyword>
<reference evidence="2 3" key="1">
    <citation type="submission" date="2023-10" db="EMBL/GenBank/DDBJ databases">
        <title>Psychrosphaera aquimaarina strain SW33 isolated from seawater.</title>
        <authorList>
            <person name="Bayburt H."/>
            <person name="Kim J.M."/>
            <person name="Choi B.J."/>
            <person name="Jeon C.O."/>
        </authorList>
    </citation>
    <scope>NUCLEOTIDE SEQUENCE [LARGE SCALE GENOMIC DNA]</scope>
    <source>
        <strain evidence="2 3">KCTC 52743</strain>
    </source>
</reference>
<evidence type="ECO:0000313" key="2">
    <source>
        <dbReference type="EMBL" id="MDU0112407.1"/>
    </source>
</evidence>
<keyword evidence="3" id="KW-1185">Reference proteome</keyword>
<name>A0ABU3QYW0_9GAMM</name>
<dbReference type="Pfam" id="PF10978">
    <property type="entry name" value="DUF2785"/>
    <property type="match status" value="1"/>
</dbReference>
<dbReference type="InterPro" id="IPR021247">
    <property type="entry name" value="DUF2785"/>
</dbReference>
<dbReference type="PROSITE" id="PS51257">
    <property type="entry name" value="PROKAR_LIPOPROTEIN"/>
    <property type="match status" value="1"/>
</dbReference>
<sequence>MNKIFIMIIVCMLPTIVSATSCNKHFLDQDLLTLKDNDFVISSEAERNQTAIKLLTCLGHPNPKIRDGVVYEASSQWLRKGLLTTQTIKTMFAALTEQLSSQVKDKNIRDADNFRQPFAALVLSEVVRVDRISPYLTIEQRQTVVDVTTQYMQHINDYRGFDDQYGWRHAVAHTADVFLQLALNKNITKSQLNQLLNAIKMQITPSQEHFYIYGEPKRLAMPFVYLTLRTELSEQTLISFLDQIADPTPFKDWTKVYSSNAGLAKLHNTRAFIYSLYAITSKSKNPRLTAIQAKLADIMDQLG</sequence>
<accession>A0ABU3QYW0</accession>
<evidence type="ECO:0000313" key="3">
    <source>
        <dbReference type="Proteomes" id="UP001257914"/>
    </source>
</evidence>
<dbReference type="EMBL" id="JAWCUA010000003">
    <property type="protein sequence ID" value="MDU0112407.1"/>
    <property type="molecule type" value="Genomic_DNA"/>
</dbReference>
<evidence type="ECO:0000256" key="1">
    <source>
        <dbReference type="SAM" id="SignalP"/>
    </source>
</evidence>
<dbReference type="RefSeq" id="WP_315946142.1">
    <property type="nucleotide sequence ID" value="NZ_JAWCUA010000003.1"/>
</dbReference>
<dbReference type="Proteomes" id="UP001257914">
    <property type="component" value="Unassembled WGS sequence"/>
</dbReference>
<gene>
    <name evidence="2" type="ORF">RT723_05210</name>
</gene>
<proteinExistence type="predicted"/>
<organism evidence="2 3">
    <name type="scientific">Psychrosphaera aquimarina</name>
    <dbReference type="NCBI Taxonomy" id="2044854"/>
    <lineage>
        <taxon>Bacteria</taxon>
        <taxon>Pseudomonadati</taxon>
        <taxon>Pseudomonadota</taxon>
        <taxon>Gammaproteobacteria</taxon>
        <taxon>Alteromonadales</taxon>
        <taxon>Pseudoalteromonadaceae</taxon>
        <taxon>Psychrosphaera</taxon>
    </lineage>
</organism>
<feature type="signal peptide" evidence="1">
    <location>
        <begin position="1"/>
        <end position="19"/>
    </location>
</feature>